<dbReference type="Proteomes" id="UP000019375">
    <property type="component" value="Unassembled WGS sequence"/>
</dbReference>
<feature type="region of interest" description="Disordered" evidence="2">
    <location>
        <begin position="1"/>
        <end position="77"/>
    </location>
</feature>
<feature type="region of interest" description="Disordered" evidence="2">
    <location>
        <begin position="125"/>
        <end position="152"/>
    </location>
</feature>
<feature type="domain" description="FHA" evidence="4">
    <location>
        <begin position="110"/>
        <end position="192"/>
    </location>
</feature>
<dbReference type="CDD" id="cd22695">
    <property type="entry name" value="FHA_VPS64-like"/>
    <property type="match status" value="1"/>
</dbReference>
<feature type="coiled-coil region" evidence="1">
    <location>
        <begin position="418"/>
        <end position="445"/>
    </location>
</feature>
<dbReference type="PANTHER" id="PTHR15715">
    <property type="entry name" value="CENTROSOMAL PROTEIN OF 170 KDA"/>
    <property type="match status" value="1"/>
</dbReference>
<feature type="compositionally biased region" description="Low complexity" evidence="2">
    <location>
        <begin position="138"/>
        <end position="148"/>
    </location>
</feature>
<dbReference type="Gene3D" id="2.60.200.20">
    <property type="match status" value="1"/>
</dbReference>
<proteinExistence type="predicted"/>
<keyword evidence="3" id="KW-0812">Transmembrane</keyword>
<dbReference type="InterPro" id="IPR000253">
    <property type="entry name" value="FHA_dom"/>
</dbReference>
<feature type="compositionally biased region" description="Low complexity" evidence="2">
    <location>
        <begin position="10"/>
        <end position="30"/>
    </location>
</feature>
<feature type="compositionally biased region" description="Low complexity" evidence="2">
    <location>
        <begin position="44"/>
        <end position="58"/>
    </location>
</feature>
<dbReference type="EMBL" id="HG316454">
    <property type="protein sequence ID" value="CDF87751.1"/>
    <property type="molecule type" value="Genomic_DNA"/>
</dbReference>
<dbReference type="AlphaFoldDB" id="A0A8J2T2N4"/>
<keyword evidence="3" id="KW-0472">Membrane</keyword>
<dbReference type="GO" id="GO:0005737">
    <property type="term" value="C:cytoplasm"/>
    <property type="evidence" value="ECO:0007669"/>
    <property type="project" value="TreeGrafter"/>
</dbReference>
<evidence type="ECO:0000256" key="3">
    <source>
        <dbReference type="SAM" id="Phobius"/>
    </source>
</evidence>
<dbReference type="PANTHER" id="PTHR15715:SF37">
    <property type="entry name" value="LD47843P"/>
    <property type="match status" value="1"/>
</dbReference>
<keyword evidence="6" id="KW-1185">Reference proteome</keyword>
<dbReference type="SMART" id="SM00240">
    <property type="entry name" value="FHA"/>
    <property type="match status" value="1"/>
</dbReference>
<evidence type="ECO:0000259" key="4">
    <source>
        <dbReference type="PROSITE" id="PS50006"/>
    </source>
</evidence>
<protein>
    <submittedName>
        <fullName evidence="5">BN860_13630g1_1</fullName>
    </submittedName>
</protein>
<evidence type="ECO:0000256" key="2">
    <source>
        <dbReference type="SAM" id="MobiDB-lite"/>
    </source>
</evidence>
<organism evidence="5 6">
    <name type="scientific">Zygosaccharomyces bailii (strain CLIB 213 / ATCC 58445 / CBS 680 / BCRC 21525 / NBRC 1098 / NCYC 1416 / NRRL Y-2227)</name>
    <dbReference type="NCBI Taxonomy" id="1333698"/>
    <lineage>
        <taxon>Eukaryota</taxon>
        <taxon>Fungi</taxon>
        <taxon>Dikarya</taxon>
        <taxon>Ascomycota</taxon>
        <taxon>Saccharomycotina</taxon>
        <taxon>Saccharomycetes</taxon>
        <taxon>Saccharomycetales</taxon>
        <taxon>Saccharomycetaceae</taxon>
        <taxon>Zygosaccharomyces</taxon>
    </lineage>
</organism>
<dbReference type="PROSITE" id="PS50006">
    <property type="entry name" value="FHA_DOMAIN"/>
    <property type="match status" value="1"/>
</dbReference>
<keyword evidence="1" id="KW-0175">Coiled coil</keyword>
<dbReference type="SUPFAM" id="SSF49879">
    <property type="entry name" value="SMAD/FHA domain"/>
    <property type="match status" value="1"/>
</dbReference>
<dbReference type="OrthoDB" id="687730at2759"/>
<feature type="transmembrane region" description="Helical" evidence="3">
    <location>
        <begin position="492"/>
        <end position="512"/>
    </location>
</feature>
<evidence type="ECO:0000256" key="1">
    <source>
        <dbReference type="SAM" id="Coils"/>
    </source>
</evidence>
<dbReference type="InterPro" id="IPR051176">
    <property type="entry name" value="Cent_Immune-Sig_Mod"/>
</dbReference>
<feature type="compositionally biased region" description="Basic and acidic residues" evidence="2">
    <location>
        <begin position="60"/>
        <end position="70"/>
    </location>
</feature>
<feature type="region of interest" description="Disordered" evidence="2">
    <location>
        <begin position="450"/>
        <end position="490"/>
    </location>
</feature>
<evidence type="ECO:0000313" key="5">
    <source>
        <dbReference type="EMBL" id="CDF87751.1"/>
    </source>
</evidence>
<gene>
    <name evidence="5" type="ORF">BN860_13630g</name>
</gene>
<evidence type="ECO:0000313" key="6">
    <source>
        <dbReference type="Proteomes" id="UP000019375"/>
    </source>
</evidence>
<dbReference type="InterPro" id="IPR008984">
    <property type="entry name" value="SMAD_FHA_dom_sf"/>
</dbReference>
<accession>A0A8J2T2N4</accession>
<reference evidence="6" key="1">
    <citation type="journal article" date="2013" name="Genome Announc.">
        <title>Genome sequence of the food spoilage yeast Zygosaccharomyces bailii CLIB 213(T).</title>
        <authorList>
            <person name="Galeote V."/>
            <person name="Bigey F."/>
            <person name="Devillers H."/>
            <person name="Neuveglise C."/>
            <person name="Dequin S."/>
        </authorList>
    </citation>
    <scope>NUCLEOTIDE SEQUENCE [LARGE SCALE GENOMIC DNA]</scope>
    <source>
        <strain evidence="6">CLIB 213 / ATCC 58445 / CBS 680 / CCRC 21525 / NBRC 1098 / NCYC 1416 / NRRL Y-2227</strain>
    </source>
</reference>
<dbReference type="Pfam" id="PF00498">
    <property type="entry name" value="FHA"/>
    <property type="match status" value="1"/>
</dbReference>
<keyword evidence="3" id="KW-1133">Transmembrane helix</keyword>
<name>A0A8J2T2N4_ZYGB2</name>
<sequence>MTEVERNWRAPAAQAHSSSASSTGSSNRDAVGNGISPTKRTRSNSKSSGHGQKQSSSSVKDNEGKHKSDQEQLNIPVSPRNKYTHIIILKSLNETFETKFLVVPFKPESLKLGRPVVSSNNGSQNFGGIGGANGVSKQDPQQVPQVRPDNGHFDSRVLSRNHAALSCDAHTGNIYIRDLKSSNGTFVNGSRIDQNDVELKVGDVIDLGTDIDSKFEHRKISAFVEDISMIPLINDTEIENSFMNCIGEGQKEKVAGTSSALRHVNGVSGSNPEAQSMTAQRAAFDAAMFGDVNNLDLEDTVLGSETEILSGIFINNSIGTSSNLINVVKTLATEISLEKHEYTKLKSMESFLINYITNLDYVNRLMVEKNDKQLIKLQNALRQKLTEKQDAIVKEHKCQMDKIDRESKALKTSYETKERDKDIHIKRLERDLEDLRTRLEVEKYKSSQFAKKAALPEPSQPKETSDTKNEENIENGEVLNSEKPIGSSRKKMGGGTIFFVSAMSIGFVAFAMRFSSEH</sequence>